<proteinExistence type="predicted"/>
<evidence type="ECO:0000256" key="1">
    <source>
        <dbReference type="SAM" id="MobiDB-lite"/>
    </source>
</evidence>
<gene>
    <name evidence="3" type="ORF">Sste5346_004131</name>
</gene>
<feature type="transmembrane region" description="Helical" evidence="2">
    <location>
        <begin position="171"/>
        <end position="192"/>
    </location>
</feature>
<evidence type="ECO:0000313" key="3">
    <source>
        <dbReference type="EMBL" id="KAL1897395.1"/>
    </source>
</evidence>
<keyword evidence="4" id="KW-1185">Reference proteome</keyword>
<feature type="compositionally biased region" description="Polar residues" evidence="1">
    <location>
        <begin position="83"/>
        <end position="97"/>
    </location>
</feature>
<keyword evidence="2" id="KW-0812">Transmembrane</keyword>
<evidence type="ECO:0000313" key="4">
    <source>
        <dbReference type="Proteomes" id="UP001583186"/>
    </source>
</evidence>
<reference evidence="3 4" key="1">
    <citation type="journal article" date="2024" name="IMA Fungus">
        <title>IMA Genome - F19 : A genome assembly and annotation guide to empower mycologists, including annotated draft genome sequences of Ceratocystis pirilliformis, Diaporthe australafricana, Fusarium ophioides, Paecilomyces lecythidis, and Sporothrix stenoceras.</title>
        <authorList>
            <person name="Aylward J."/>
            <person name="Wilson A.M."/>
            <person name="Visagie C.M."/>
            <person name="Spraker J."/>
            <person name="Barnes I."/>
            <person name="Buitendag C."/>
            <person name="Ceriani C."/>
            <person name="Del Mar Angel L."/>
            <person name="du Plessis D."/>
            <person name="Fuchs T."/>
            <person name="Gasser K."/>
            <person name="Kramer D."/>
            <person name="Li W."/>
            <person name="Munsamy K."/>
            <person name="Piso A."/>
            <person name="Price J.L."/>
            <person name="Sonnekus B."/>
            <person name="Thomas C."/>
            <person name="van der Nest A."/>
            <person name="van Dijk A."/>
            <person name="van Heerden A."/>
            <person name="van Vuuren N."/>
            <person name="Yilmaz N."/>
            <person name="Duong T.A."/>
            <person name="van der Merwe N.A."/>
            <person name="Wingfield M.J."/>
            <person name="Wingfield B.D."/>
        </authorList>
    </citation>
    <scope>NUCLEOTIDE SEQUENCE [LARGE SCALE GENOMIC DNA]</scope>
    <source>
        <strain evidence="3 4">CMW 5346</strain>
    </source>
</reference>
<dbReference type="Proteomes" id="UP001583186">
    <property type="component" value="Unassembled WGS sequence"/>
</dbReference>
<evidence type="ECO:0000256" key="2">
    <source>
        <dbReference type="SAM" id="Phobius"/>
    </source>
</evidence>
<comment type="caution">
    <text evidence="3">The sequence shown here is derived from an EMBL/GenBank/DDBJ whole genome shotgun (WGS) entry which is preliminary data.</text>
</comment>
<feature type="compositionally biased region" description="Low complexity" evidence="1">
    <location>
        <begin position="28"/>
        <end position="38"/>
    </location>
</feature>
<protein>
    <submittedName>
        <fullName evidence="3">Uncharacterized protein</fullName>
    </submittedName>
</protein>
<dbReference type="EMBL" id="JAWCUI010000019">
    <property type="protein sequence ID" value="KAL1897395.1"/>
    <property type="molecule type" value="Genomic_DNA"/>
</dbReference>
<organism evidence="3 4">
    <name type="scientific">Sporothrix stenoceras</name>
    <dbReference type="NCBI Taxonomy" id="5173"/>
    <lineage>
        <taxon>Eukaryota</taxon>
        <taxon>Fungi</taxon>
        <taxon>Dikarya</taxon>
        <taxon>Ascomycota</taxon>
        <taxon>Pezizomycotina</taxon>
        <taxon>Sordariomycetes</taxon>
        <taxon>Sordariomycetidae</taxon>
        <taxon>Ophiostomatales</taxon>
        <taxon>Ophiostomataceae</taxon>
        <taxon>Sporothrix</taxon>
    </lineage>
</organism>
<feature type="compositionally biased region" description="Low complexity" evidence="1">
    <location>
        <begin position="47"/>
        <end position="61"/>
    </location>
</feature>
<name>A0ABR3ZAQ1_9PEZI</name>
<accession>A0ABR3ZAQ1</accession>
<keyword evidence="2" id="KW-0472">Membrane</keyword>
<sequence length="206" mass="21849">MVSSNNNSPFAADAETASVDEKNQNLSTIETATTTTRYLTEKPSKNSMASATVIASTSTSSTHEKNGGRLSTTSITEGMPRTSDLSTPSSVHHNNPFDTDVEAMITHTTSEGTSNGCTGTGTGNSRRSIACRGLGDSQVWPGQAHWKKKAKEQKMKRSCSCLSRLSKRNRLIIKVLIVLLVIGIAVGVGVGISKPLGAPIWGQKNN</sequence>
<feature type="region of interest" description="Disordered" evidence="1">
    <location>
        <begin position="1"/>
        <end position="97"/>
    </location>
</feature>
<keyword evidence="2" id="KW-1133">Transmembrane helix</keyword>